<evidence type="ECO:0000256" key="3">
    <source>
        <dbReference type="ARBA" id="ARBA00023163"/>
    </source>
</evidence>
<evidence type="ECO:0000313" key="6">
    <source>
        <dbReference type="EMBL" id="NGO73896.1"/>
    </source>
</evidence>
<dbReference type="InterPro" id="IPR018060">
    <property type="entry name" value="HTH_AraC"/>
</dbReference>
<gene>
    <name evidence="6" type="ORF">G5C65_37395</name>
</gene>
<dbReference type="GO" id="GO:0003700">
    <property type="term" value="F:DNA-binding transcription factor activity"/>
    <property type="evidence" value="ECO:0007669"/>
    <property type="project" value="InterPro"/>
</dbReference>
<dbReference type="GO" id="GO:0043565">
    <property type="term" value="F:sequence-specific DNA binding"/>
    <property type="evidence" value="ECO:0007669"/>
    <property type="project" value="InterPro"/>
</dbReference>
<dbReference type="Gene3D" id="1.10.10.60">
    <property type="entry name" value="Homeodomain-like"/>
    <property type="match status" value="2"/>
</dbReference>
<dbReference type="PANTHER" id="PTHR43280">
    <property type="entry name" value="ARAC-FAMILY TRANSCRIPTIONAL REGULATOR"/>
    <property type="match status" value="1"/>
</dbReference>
<feature type="region of interest" description="Disordered" evidence="4">
    <location>
        <begin position="120"/>
        <end position="146"/>
    </location>
</feature>
<evidence type="ECO:0000256" key="4">
    <source>
        <dbReference type="SAM" id="MobiDB-lite"/>
    </source>
</evidence>
<feature type="compositionally biased region" description="Basic and acidic residues" evidence="4">
    <location>
        <begin position="133"/>
        <end position="146"/>
    </location>
</feature>
<dbReference type="InterPro" id="IPR009057">
    <property type="entry name" value="Homeodomain-like_sf"/>
</dbReference>
<dbReference type="InterPro" id="IPR018062">
    <property type="entry name" value="HTH_AraC-typ_CS"/>
</dbReference>
<organism evidence="6 7">
    <name type="scientific">Streptomyces boncukensis</name>
    <dbReference type="NCBI Taxonomy" id="2711219"/>
    <lineage>
        <taxon>Bacteria</taxon>
        <taxon>Bacillati</taxon>
        <taxon>Actinomycetota</taxon>
        <taxon>Actinomycetes</taxon>
        <taxon>Kitasatosporales</taxon>
        <taxon>Streptomycetaceae</taxon>
        <taxon>Streptomyces</taxon>
    </lineage>
</organism>
<dbReference type="PROSITE" id="PS00041">
    <property type="entry name" value="HTH_ARAC_FAMILY_1"/>
    <property type="match status" value="1"/>
</dbReference>
<sequence length="146" mass="14951">PPPPPGEPAVGAPGSAAGGTAAAAVAEEFRRLLARPGAAAELSVRTCALELGVSVGHLSAAVRAATGLTPGQLIRHAQVLEAKRLLAGTGLTVGRVAREVGFADPAYFCRFFRRETGASPGEFRRGASGNHHGPRDLSIDPPECRP</sequence>
<comment type="caution">
    <text evidence="6">The sequence shown here is derived from an EMBL/GenBank/DDBJ whole genome shotgun (WGS) entry which is preliminary data.</text>
</comment>
<dbReference type="Proteomes" id="UP000477722">
    <property type="component" value="Unassembled WGS sequence"/>
</dbReference>
<evidence type="ECO:0000256" key="1">
    <source>
        <dbReference type="ARBA" id="ARBA00023015"/>
    </source>
</evidence>
<feature type="non-terminal residue" evidence="6">
    <location>
        <position position="1"/>
    </location>
</feature>
<dbReference type="PRINTS" id="PR00032">
    <property type="entry name" value="HTHARAC"/>
</dbReference>
<dbReference type="AlphaFoldDB" id="A0A6G4X8M6"/>
<name>A0A6G4X8M6_9ACTN</name>
<dbReference type="SMART" id="SM00342">
    <property type="entry name" value="HTH_ARAC"/>
    <property type="match status" value="1"/>
</dbReference>
<evidence type="ECO:0000259" key="5">
    <source>
        <dbReference type="PROSITE" id="PS01124"/>
    </source>
</evidence>
<dbReference type="InterPro" id="IPR020449">
    <property type="entry name" value="Tscrpt_reg_AraC-type_HTH"/>
</dbReference>
<evidence type="ECO:0000313" key="7">
    <source>
        <dbReference type="Proteomes" id="UP000477722"/>
    </source>
</evidence>
<evidence type="ECO:0000256" key="2">
    <source>
        <dbReference type="ARBA" id="ARBA00023125"/>
    </source>
</evidence>
<dbReference type="SUPFAM" id="SSF46689">
    <property type="entry name" value="Homeodomain-like"/>
    <property type="match status" value="1"/>
</dbReference>
<dbReference type="PROSITE" id="PS01124">
    <property type="entry name" value="HTH_ARAC_FAMILY_2"/>
    <property type="match status" value="1"/>
</dbReference>
<keyword evidence="3" id="KW-0804">Transcription</keyword>
<protein>
    <submittedName>
        <fullName evidence="6">Helix-turn-helix transcriptional regulator</fullName>
    </submittedName>
</protein>
<keyword evidence="1" id="KW-0805">Transcription regulation</keyword>
<dbReference type="EMBL" id="JAAKZZ010000971">
    <property type="protein sequence ID" value="NGO73896.1"/>
    <property type="molecule type" value="Genomic_DNA"/>
</dbReference>
<feature type="domain" description="HTH araC/xylS-type" evidence="5">
    <location>
        <begin position="27"/>
        <end position="126"/>
    </location>
</feature>
<proteinExistence type="predicted"/>
<dbReference type="RefSeq" id="WP_165303483.1">
    <property type="nucleotide sequence ID" value="NZ_JAAKZZ010000971.1"/>
</dbReference>
<dbReference type="Pfam" id="PF12833">
    <property type="entry name" value="HTH_18"/>
    <property type="match status" value="1"/>
</dbReference>
<reference evidence="6 7" key="1">
    <citation type="submission" date="2020-02" db="EMBL/GenBank/DDBJ databases">
        <title>Whole-genome analyses of novel actinobacteria.</title>
        <authorList>
            <person name="Sahin N."/>
            <person name="Tatar D."/>
        </authorList>
    </citation>
    <scope>NUCLEOTIDE SEQUENCE [LARGE SCALE GENOMIC DNA]</scope>
    <source>
        <strain evidence="6 7">SB3404</strain>
    </source>
</reference>
<accession>A0A6G4X8M6</accession>
<keyword evidence="7" id="KW-1185">Reference proteome</keyword>
<dbReference type="PANTHER" id="PTHR43280:SF32">
    <property type="entry name" value="TRANSCRIPTIONAL REGULATORY PROTEIN"/>
    <property type="match status" value="1"/>
</dbReference>
<keyword evidence="2" id="KW-0238">DNA-binding</keyword>